<organism evidence="3 4">
    <name type="scientific">Pseudomonas syringae pv. primulae</name>
    <dbReference type="NCBI Taxonomy" id="251707"/>
    <lineage>
        <taxon>Bacteria</taxon>
        <taxon>Pseudomonadati</taxon>
        <taxon>Pseudomonadota</taxon>
        <taxon>Gammaproteobacteria</taxon>
        <taxon>Pseudomonadales</taxon>
        <taxon>Pseudomonadaceae</taxon>
        <taxon>Pseudomonas</taxon>
    </lineage>
</organism>
<dbReference type="RefSeq" id="WP_057409651.1">
    <property type="nucleotide sequence ID" value="NZ_LJRC01000158.1"/>
</dbReference>
<comment type="similarity">
    <text evidence="1">Belongs to the FliN/MopA/SpaO family.</text>
</comment>
<dbReference type="InterPro" id="IPR036429">
    <property type="entry name" value="SpoA-like_sf"/>
</dbReference>
<dbReference type="Gene3D" id="2.30.330.10">
    <property type="entry name" value="SpoA-like"/>
    <property type="match status" value="2"/>
</dbReference>
<proteinExistence type="inferred from homology"/>
<dbReference type="InterPro" id="IPR001172">
    <property type="entry name" value="FliN_T3SS_HrcQb"/>
</dbReference>
<dbReference type="GO" id="GO:0071978">
    <property type="term" value="P:bacterial-type flagellum-dependent swarming motility"/>
    <property type="evidence" value="ECO:0007669"/>
    <property type="project" value="TreeGrafter"/>
</dbReference>
<evidence type="ECO:0000313" key="3">
    <source>
        <dbReference type="EMBL" id="KPY35816.1"/>
    </source>
</evidence>
<dbReference type="GO" id="GO:0003774">
    <property type="term" value="F:cytoskeletal motor activity"/>
    <property type="evidence" value="ECO:0007669"/>
    <property type="project" value="InterPro"/>
</dbReference>
<evidence type="ECO:0000313" key="4">
    <source>
        <dbReference type="Proteomes" id="UP000050562"/>
    </source>
</evidence>
<dbReference type="InterPro" id="IPR013385">
    <property type="entry name" value="T3SS_SpaO/YscQ/SpaO"/>
</dbReference>
<dbReference type="GO" id="GO:0050918">
    <property type="term" value="P:positive chemotaxis"/>
    <property type="evidence" value="ECO:0007669"/>
    <property type="project" value="TreeGrafter"/>
</dbReference>
<accession>A0A0N8SKQ1</accession>
<dbReference type="AlphaFoldDB" id="A0A0N8SKQ1"/>
<dbReference type="PANTHER" id="PTHR30034:SF6">
    <property type="entry name" value="YOP PROTEINS TRANSLOCATION PROTEIN Q"/>
    <property type="match status" value="1"/>
</dbReference>
<dbReference type="GO" id="GO:0009425">
    <property type="term" value="C:bacterial-type flagellum basal body"/>
    <property type="evidence" value="ECO:0007669"/>
    <property type="project" value="InterPro"/>
</dbReference>
<dbReference type="NCBIfam" id="TIGR02551">
    <property type="entry name" value="SpaO_YscQ"/>
    <property type="match status" value="1"/>
</dbReference>
<dbReference type="Proteomes" id="UP000050562">
    <property type="component" value="Unassembled WGS sequence"/>
</dbReference>
<feature type="domain" description="Flagellar motor switch protein FliN-like C-terminal" evidence="2">
    <location>
        <begin position="276"/>
        <end position="342"/>
    </location>
</feature>
<name>A0A0N8SKQ1_9PSED</name>
<dbReference type="GO" id="GO:0030254">
    <property type="term" value="P:protein secretion by the type III secretion system"/>
    <property type="evidence" value="ECO:0007669"/>
    <property type="project" value="InterPro"/>
</dbReference>
<dbReference type="SUPFAM" id="SSF101801">
    <property type="entry name" value="Surface presentation of antigens (SPOA)"/>
    <property type="match status" value="2"/>
</dbReference>
<gene>
    <name evidence="3" type="ORF">ALO52_00704</name>
</gene>
<feature type="domain" description="Flagellar motor switch protein FliN-like C-terminal" evidence="2">
    <location>
        <begin position="182"/>
        <end position="231"/>
    </location>
</feature>
<dbReference type="PATRIC" id="fig|251707.3.peg.944"/>
<protein>
    <submittedName>
        <fullName evidence="3">Type III secretion component</fullName>
    </submittedName>
</protein>
<dbReference type="PANTHER" id="PTHR30034">
    <property type="entry name" value="FLAGELLAR MOTOR SWITCH PROTEIN FLIM"/>
    <property type="match status" value="1"/>
</dbReference>
<dbReference type="Pfam" id="PF01052">
    <property type="entry name" value="FliMN_C"/>
    <property type="match status" value="2"/>
</dbReference>
<reference evidence="3 4" key="1">
    <citation type="submission" date="2015-09" db="EMBL/GenBank/DDBJ databases">
        <title>Genome announcement of multiple Pseudomonas syringae strains.</title>
        <authorList>
            <person name="Thakur S."/>
            <person name="Wang P.W."/>
            <person name="Gong Y."/>
            <person name="Weir B.S."/>
            <person name="Guttman D.S."/>
        </authorList>
    </citation>
    <scope>NUCLEOTIDE SEQUENCE [LARGE SCALE GENOMIC DNA]</scope>
    <source>
        <strain evidence="3 4">ICMP3956</strain>
    </source>
</reference>
<comment type="caution">
    <text evidence="3">The sequence shown here is derived from an EMBL/GenBank/DDBJ whole genome shotgun (WGS) entry which is preliminary data.</text>
</comment>
<dbReference type="EMBL" id="LJRC01000158">
    <property type="protein sequence ID" value="KPY35816.1"/>
    <property type="molecule type" value="Genomic_DNA"/>
</dbReference>
<evidence type="ECO:0000256" key="1">
    <source>
        <dbReference type="ARBA" id="ARBA00009226"/>
    </source>
</evidence>
<evidence type="ECO:0000259" key="2">
    <source>
        <dbReference type="Pfam" id="PF01052"/>
    </source>
</evidence>
<dbReference type="InterPro" id="IPR001543">
    <property type="entry name" value="FliN-like_C"/>
</dbReference>
<dbReference type="PRINTS" id="PR00956">
    <property type="entry name" value="FLGMOTORFLIN"/>
</dbReference>
<sequence length="347" mass="37837">MTAYETSFNGAALSDLPSFDPDVLSLHNRLHRRVADWHGVLRGQPMRVQWACARHVDQPCVSVALVIGQTLVELRVPEPLFELSGMTWQPGSAIDRQNEALLLEQAWLGWIEPLETVLGEPLQVVPWDADPTARCLGVTLEVHIADFPAARVELRMNSAAADHVAALLERHAMPDQGALTALSLVMSAEAGHAPLRVDELRSLAPGDVVMLDTLPDDQVRLRIGQHLQAHARRSGRSLEWCGPWRGSDPDPSAVTHFNRNEAMNEPTVMPDLDVSLDALPLTLVCQLGSVELTLEQLRAMAPGTLLPLASSGQDEVDLMVNGRRIGRGELVRIGDGLGVRLLGFNAP</sequence>